<evidence type="ECO:0000256" key="3">
    <source>
        <dbReference type="SAM" id="SignalP"/>
    </source>
</evidence>
<dbReference type="InterPro" id="IPR058627">
    <property type="entry name" value="MdtA-like_C"/>
</dbReference>
<dbReference type="NCBIfam" id="TIGR01730">
    <property type="entry name" value="RND_mfp"/>
    <property type="match status" value="1"/>
</dbReference>
<dbReference type="Gene3D" id="2.40.50.100">
    <property type="match status" value="1"/>
</dbReference>
<dbReference type="EMBL" id="CP060010">
    <property type="protein sequence ID" value="QTN36284.1"/>
    <property type="molecule type" value="Genomic_DNA"/>
</dbReference>
<feature type="domain" description="Multidrug resistance protein MdtA-like C-terminal permuted SH3" evidence="4">
    <location>
        <begin position="264"/>
        <end position="326"/>
    </location>
</feature>
<protein>
    <submittedName>
        <fullName evidence="5">Efflux RND transporter periplasmic adaptor subunit</fullName>
    </submittedName>
</protein>
<name>A0A975EQE6_9RHOB</name>
<gene>
    <name evidence="5" type="ORF">HZ995_01810</name>
</gene>
<dbReference type="Gene3D" id="2.40.420.20">
    <property type="match status" value="1"/>
</dbReference>
<dbReference type="KEGG" id="cact:HZ995_01810"/>
<dbReference type="InterPro" id="IPR006143">
    <property type="entry name" value="RND_pump_MFP"/>
</dbReference>
<reference evidence="5" key="1">
    <citation type="submission" date="2020-07" db="EMBL/GenBank/DDBJ databases">
        <title>Genome sequences of bacteria associated with the marine, planktonic diatom Thalassiosira profunda strain ECT2AJA-044.</title>
        <authorList>
            <person name="Gargas C.B."/>
            <person name="Roberts W.R."/>
            <person name="Alverson A.J."/>
        </authorList>
    </citation>
    <scope>NUCLEOTIDE SEQUENCE</scope>
    <source>
        <strain evidence="5">ECT2AJA-044</strain>
    </source>
</reference>
<dbReference type="Pfam" id="PF25967">
    <property type="entry name" value="RND-MFP_C"/>
    <property type="match status" value="1"/>
</dbReference>
<dbReference type="GO" id="GO:0015562">
    <property type="term" value="F:efflux transmembrane transporter activity"/>
    <property type="evidence" value="ECO:0007669"/>
    <property type="project" value="TreeGrafter"/>
</dbReference>
<dbReference type="Gene3D" id="1.10.287.470">
    <property type="entry name" value="Helix hairpin bin"/>
    <property type="match status" value="1"/>
</dbReference>
<dbReference type="AlphaFoldDB" id="A0A975EQE6"/>
<dbReference type="Gene3D" id="2.40.30.170">
    <property type="match status" value="1"/>
</dbReference>
<sequence>MFRILALLSLLISTTAQAQDAPKLVKLFEVVENQSSVQRQFFGHVAAKETVDLAFQVGGQVVDIPIVEGQPVAQGAPIATLDVEPFQLALDQARVQKDQADRTLERLKQLQGGAVSRVSVDDAETQAKLAEIAVRNAERSLRDAQLSSPFDAIVASRFVANFSTIGAGTPVARLHDLSELRVEINVPEVLFQQAGENPDVELFAKFPASDEMFPLEVREFNAETSQVGQTFRITLGMAPPAGLVVLPGSSVTVFATLKGQSATILIPQSSVKAANDGATQVMLFNPNSADEGTVTTVPVSIAPTSNGLFMVTEGLNADQEIVASGVNLLSDGDRVKRFTGFSN</sequence>
<organism evidence="5 6">
    <name type="scientific">Cognatishimia activa</name>
    <dbReference type="NCBI Taxonomy" id="1715691"/>
    <lineage>
        <taxon>Bacteria</taxon>
        <taxon>Pseudomonadati</taxon>
        <taxon>Pseudomonadota</taxon>
        <taxon>Alphaproteobacteria</taxon>
        <taxon>Rhodobacterales</taxon>
        <taxon>Paracoccaceae</taxon>
        <taxon>Cognatishimia</taxon>
    </lineage>
</organism>
<feature type="chain" id="PRO_5036902597" evidence="3">
    <location>
        <begin position="19"/>
        <end position="343"/>
    </location>
</feature>
<dbReference type="SUPFAM" id="SSF111369">
    <property type="entry name" value="HlyD-like secretion proteins"/>
    <property type="match status" value="1"/>
</dbReference>
<dbReference type="GO" id="GO:1990281">
    <property type="term" value="C:efflux pump complex"/>
    <property type="evidence" value="ECO:0007669"/>
    <property type="project" value="TreeGrafter"/>
</dbReference>
<evidence type="ECO:0000256" key="1">
    <source>
        <dbReference type="ARBA" id="ARBA00009477"/>
    </source>
</evidence>
<evidence type="ECO:0000259" key="4">
    <source>
        <dbReference type="Pfam" id="PF25967"/>
    </source>
</evidence>
<dbReference type="PANTHER" id="PTHR30469:SF20">
    <property type="entry name" value="EFFLUX RND TRANSPORTER PERIPLASMIC ADAPTOR SUBUNIT"/>
    <property type="match status" value="1"/>
</dbReference>
<dbReference type="PANTHER" id="PTHR30469">
    <property type="entry name" value="MULTIDRUG RESISTANCE PROTEIN MDTA"/>
    <property type="match status" value="1"/>
</dbReference>
<comment type="similarity">
    <text evidence="1">Belongs to the membrane fusion protein (MFP) (TC 8.A.1) family.</text>
</comment>
<dbReference type="RefSeq" id="WP_209356986.1">
    <property type="nucleotide sequence ID" value="NZ_CP060010.1"/>
</dbReference>
<keyword evidence="3" id="KW-0732">Signal</keyword>
<feature type="coiled-coil region" evidence="2">
    <location>
        <begin position="90"/>
        <end position="140"/>
    </location>
</feature>
<proteinExistence type="inferred from homology"/>
<keyword evidence="2" id="KW-0175">Coiled coil</keyword>
<feature type="signal peptide" evidence="3">
    <location>
        <begin position="1"/>
        <end position="18"/>
    </location>
</feature>
<accession>A0A975EQE6</accession>
<evidence type="ECO:0000313" key="6">
    <source>
        <dbReference type="Proteomes" id="UP000665026"/>
    </source>
</evidence>
<evidence type="ECO:0000256" key="2">
    <source>
        <dbReference type="SAM" id="Coils"/>
    </source>
</evidence>
<dbReference type="Proteomes" id="UP000665026">
    <property type="component" value="Chromosome"/>
</dbReference>
<evidence type="ECO:0000313" key="5">
    <source>
        <dbReference type="EMBL" id="QTN36284.1"/>
    </source>
</evidence>